<gene>
    <name evidence="9" type="ORF">AU14_05685</name>
</gene>
<comment type="cofactor">
    <cofactor evidence="7">
        <name>Fe(2+)</name>
        <dbReference type="ChEBI" id="CHEBI:29033"/>
    </cofactor>
    <text evidence="7">Binds 1 Fe(2+) ion per subunit.</text>
</comment>
<dbReference type="RefSeq" id="WP_041339550.1">
    <property type="nucleotide sequence ID" value="NZ_CP007151.1"/>
</dbReference>
<evidence type="ECO:0000259" key="8">
    <source>
        <dbReference type="PROSITE" id="PS51471"/>
    </source>
</evidence>
<organism evidence="9 10">
    <name type="scientific">Marinobacter similis</name>
    <dbReference type="NCBI Taxonomy" id="1420916"/>
    <lineage>
        <taxon>Bacteria</taxon>
        <taxon>Pseudomonadati</taxon>
        <taxon>Pseudomonadota</taxon>
        <taxon>Gammaproteobacteria</taxon>
        <taxon>Pseudomonadales</taxon>
        <taxon>Marinobacteraceae</taxon>
        <taxon>Marinobacter</taxon>
    </lineage>
</organism>
<sequence>MLTVIEQVLTPAEIAEFRRQLAQGDWQDGALSAGARAASVKQNQQLNDHSELARSLSNHLVQRLGNHPLFVSAALPERIYPPKFNRYRDGGHYGTHVDAAVMALDEGRATLRSDLSATLFLTDPDDYAGGELTIETNFGAQQIKLAAGDLVLYPSSSLHRVEPVTRGERVSSFFWVQSLVADGGKRSMLFDLDQSIQGLSATQPADTPDLLRLTGVYHNLLRSWALT</sequence>
<feature type="binding site" evidence="7">
    <location>
        <position position="169"/>
    </location>
    <ligand>
        <name>2-oxoglutarate</name>
        <dbReference type="ChEBI" id="CHEBI:16810"/>
    </ligand>
</feature>
<dbReference type="GO" id="GO:0006974">
    <property type="term" value="P:DNA damage response"/>
    <property type="evidence" value="ECO:0007669"/>
    <property type="project" value="TreeGrafter"/>
</dbReference>
<reference evidence="9 10" key="1">
    <citation type="journal article" date="2014" name="Genome Announc.">
        <title>Draft Genome Sequences of Marinobacter similis A3d10T and Marinobacter salarius R9SW1T.</title>
        <authorList>
            <person name="Ivanova E.P."/>
            <person name="Ng H.J."/>
            <person name="Webb H.K."/>
            <person name="Feng G."/>
            <person name="Oshima K."/>
            <person name="Hattori M."/>
            <person name="Ohkuma M."/>
            <person name="Sergeev A.F."/>
            <person name="Mikhailov V.V."/>
            <person name="Crawford R.J."/>
            <person name="Sawabe T."/>
        </authorList>
    </citation>
    <scope>NUCLEOTIDE SEQUENCE [LARGE SCALE GENOMIC DNA]</scope>
    <source>
        <strain evidence="9 10">A3d10</strain>
    </source>
</reference>
<dbReference type="HOGENOM" id="CLU_106663_0_0_6"/>
<dbReference type="GO" id="GO:0016706">
    <property type="term" value="F:2-oxoglutarate-dependent dioxygenase activity"/>
    <property type="evidence" value="ECO:0007669"/>
    <property type="project" value="UniProtKB-UniRule"/>
</dbReference>
<dbReference type="SUPFAM" id="SSF51197">
    <property type="entry name" value="Clavaminate synthase-like"/>
    <property type="match status" value="1"/>
</dbReference>
<feature type="binding site" evidence="7">
    <location>
        <position position="159"/>
    </location>
    <ligand>
        <name>Fe cation</name>
        <dbReference type="ChEBI" id="CHEBI:24875"/>
    </ligand>
</feature>
<dbReference type="GO" id="GO:0006879">
    <property type="term" value="P:intracellular iron ion homeostasis"/>
    <property type="evidence" value="ECO:0007669"/>
    <property type="project" value="TreeGrafter"/>
</dbReference>
<dbReference type="GO" id="GO:0005506">
    <property type="term" value="F:iron ion binding"/>
    <property type="evidence" value="ECO:0007669"/>
    <property type="project" value="UniProtKB-UniRule"/>
</dbReference>
<dbReference type="HAMAP" id="MF_00657">
    <property type="entry name" value="Hydroxyl_YbiX"/>
    <property type="match status" value="1"/>
</dbReference>
<protein>
    <submittedName>
        <fullName evidence="9">Fe(II)-dependent oxygenase</fullName>
    </submittedName>
</protein>
<dbReference type="STRING" id="1420916.AU14_05685"/>
<evidence type="ECO:0000256" key="6">
    <source>
        <dbReference type="ARBA" id="ARBA00023004"/>
    </source>
</evidence>
<dbReference type="PANTHER" id="PTHR41536:SF1">
    <property type="entry name" value="PKHD-TYPE HYDROXYLASE YBIX"/>
    <property type="match status" value="1"/>
</dbReference>
<keyword evidence="5 7" id="KW-0560">Oxidoreductase</keyword>
<proteinExistence type="inferred from homology"/>
<keyword evidence="2 7" id="KW-0479">Metal-binding</keyword>
<evidence type="ECO:0000256" key="2">
    <source>
        <dbReference type="ARBA" id="ARBA00022723"/>
    </source>
</evidence>
<evidence type="ECO:0000313" key="9">
    <source>
        <dbReference type="EMBL" id="AHI28293.1"/>
    </source>
</evidence>
<feature type="binding site" evidence="7">
    <location>
        <position position="98"/>
    </location>
    <ligand>
        <name>Fe cation</name>
        <dbReference type="ChEBI" id="CHEBI:24875"/>
    </ligand>
</feature>
<dbReference type="InterPro" id="IPR006620">
    <property type="entry name" value="Pro_4_hyd_alph"/>
</dbReference>
<dbReference type="Proteomes" id="UP000061489">
    <property type="component" value="Chromosome"/>
</dbReference>
<dbReference type="InterPro" id="IPR044862">
    <property type="entry name" value="Pro_4_hyd_alph_FE2OG_OXY"/>
</dbReference>
<dbReference type="KEGG" id="msx:AU14_05685"/>
<dbReference type="InterPro" id="IPR023550">
    <property type="entry name" value="PKHD_hydroxylase"/>
</dbReference>
<name>W5YP80_9GAMM</name>
<evidence type="ECO:0000256" key="1">
    <source>
        <dbReference type="ARBA" id="ARBA00001961"/>
    </source>
</evidence>
<keyword evidence="4 7" id="KW-0223">Dioxygenase</keyword>
<dbReference type="OrthoDB" id="9812472at2"/>
<dbReference type="EMBL" id="CP007151">
    <property type="protein sequence ID" value="AHI28293.1"/>
    <property type="molecule type" value="Genomic_DNA"/>
</dbReference>
<dbReference type="InterPro" id="IPR041097">
    <property type="entry name" value="PKHD_C"/>
</dbReference>
<evidence type="ECO:0000256" key="4">
    <source>
        <dbReference type="ARBA" id="ARBA00022964"/>
    </source>
</evidence>
<evidence type="ECO:0000313" key="10">
    <source>
        <dbReference type="Proteomes" id="UP000061489"/>
    </source>
</evidence>
<dbReference type="Pfam" id="PF18331">
    <property type="entry name" value="PKHD_C"/>
    <property type="match status" value="1"/>
</dbReference>
<dbReference type="InterPro" id="IPR005123">
    <property type="entry name" value="Oxoglu/Fe-dep_dioxygenase_dom"/>
</dbReference>
<dbReference type="SMART" id="SM00702">
    <property type="entry name" value="P4Hc"/>
    <property type="match status" value="1"/>
</dbReference>
<evidence type="ECO:0000256" key="5">
    <source>
        <dbReference type="ARBA" id="ARBA00023002"/>
    </source>
</evidence>
<accession>W5YP80</accession>
<dbReference type="GO" id="GO:0031418">
    <property type="term" value="F:L-ascorbic acid binding"/>
    <property type="evidence" value="ECO:0007669"/>
    <property type="project" value="UniProtKB-KW"/>
</dbReference>
<dbReference type="Gene3D" id="4.10.860.20">
    <property type="entry name" value="Rabenosyn, Rab binding domain"/>
    <property type="match status" value="1"/>
</dbReference>
<evidence type="ECO:0000256" key="3">
    <source>
        <dbReference type="ARBA" id="ARBA00022896"/>
    </source>
</evidence>
<keyword evidence="3 7" id="KW-0847">Vitamin C</keyword>
<feature type="domain" description="Fe2OG dioxygenase" evidence="8">
    <location>
        <begin position="78"/>
        <end position="178"/>
    </location>
</feature>
<keyword evidence="10" id="KW-1185">Reference proteome</keyword>
<dbReference type="NCBIfam" id="NF003974">
    <property type="entry name" value="PRK05467.1-3"/>
    <property type="match status" value="1"/>
</dbReference>
<dbReference type="NCBIfam" id="NF003975">
    <property type="entry name" value="PRK05467.1-4"/>
    <property type="match status" value="1"/>
</dbReference>
<dbReference type="AlphaFoldDB" id="W5YP80"/>
<evidence type="ECO:0000256" key="7">
    <source>
        <dbReference type="HAMAP-Rule" id="MF_00657"/>
    </source>
</evidence>
<feature type="binding site" evidence="7">
    <location>
        <position position="96"/>
    </location>
    <ligand>
        <name>Fe cation</name>
        <dbReference type="ChEBI" id="CHEBI:24875"/>
    </ligand>
</feature>
<dbReference type="PROSITE" id="PS51471">
    <property type="entry name" value="FE2OG_OXY"/>
    <property type="match status" value="1"/>
</dbReference>
<comment type="cofactor">
    <cofactor evidence="1 7">
        <name>L-ascorbate</name>
        <dbReference type="ChEBI" id="CHEBI:38290"/>
    </cofactor>
</comment>
<keyword evidence="6 7" id="KW-0408">Iron</keyword>
<dbReference type="PANTHER" id="PTHR41536">
    <property type="entry name" value="PKHD-TYPE HYDROXYLASE YBIX"/>
    <property type="match status" value="1"/>
</dbReference>
<dbReference type="Pfam" id="PF13640">
    <property type="entry name" value="2OG-FeII_Oxy_3"/>
    <property type="match status" value="1"/>
</dbReference>
<dbReference type="Gene3D" id="2.60.120.620">
    <property type="entry name" value="q2cbj1_9rhob like domain"/>
    <property type="match status" value="1"/>
</dbReference>